<accession>A0A411HM84</accession>
<evidence type="ECO:0000256" key="1">
    <source>
        <dbReference type="ARBA" id="ARBA00023284"/>
    </source>
</evidence>
<keyword evidence="4" id="KW-1185">Reference proteome</keyword>
<dbReference type="Proteomes" id="UP000291562">
    <property type="component" value="Chromosome"/>
</dbReference>
<dbReference type="Pfam" id="PF00462">
    <property type="entry name" value="Glutaredoxin"/>
    <property type="match status" value="1"/>
</dbReference>
<proteinExistence type="predicted"/>
<dbReference type="KEGG" id="xbc:ELE36_14810"/>
<dbReference type="AlphaFoldDB" id="A0A411HM84"/>
<dbReference type="InterPro" id="IPR002109">
    <property type="entry name" value="Glutaredoxin"/>
</dbReference>
<evidence type="ECO:0000313" key="4">
    <source>
        <dbReference type="Proteomes" id="UP000291562"/>
    </source>
</evidence>
<dbReference type="InterPro" id="IPR036249">
    <property type="entry name" value="Thioredoxin-like_sf"/>
</dbReference>
<dbReference type="RefSeq" id="WP_129834609.1">
    <property type="nucleotide sequence ID" value="NZ_CP035704.1"/>
</dbReference>
<organism evidence="3 4">
    <name type="scientific">Pseudolysobacter antarcticus</name>
    <dbReference type="NCBI Taxonomy" id="2511995"/>
    <lineage>
        <taxon>Bacteria</taxon>
        <taxon>Pseudomonadati</taxon>
        <taxon>Pseudomonadota</taxon>
        <taxon>Gammaproteobacteria</taxon>
        <taxon>Lysobacterales</taxon>
        <taxon>Rhodanobacteraceae</taxon>
        <taxon>Pseudolysobacter</taxon>
    </lineage>
</organism>
<dbReference type="EMBL" id="CP035704">
    <property type="protein sequence ID" value="QBB71524.1"/>
    <property type="molecule type" value="Genomic_DNA"/>
</dbReference>
<name>A0A411HM84_9GAMM</name>
<keyword evidence="1" id="KW-0676">Redox-active center</keyword>
<evidence type="ECO:0000313" key="3">
    <source>
        <dbReference type="EMBL" id="QBB71524.1"/>
    </source>
</evidence>
<feature type="domain" description="Glutaredoxin" evidence="2">
    <location>
        <begin position="39"/>
        <end position="97"/>
    </location>
</feature>
<dbReference type="PROSITE" id="PS51354">
    <property type="entry name" value="GLUTAREDOXIN_2"/>
    <property type="match status" value="1"/>
</dbReference>
<evidence type="ECO:0000259" key="2">
    <source>
        <dbReference type="Pfam" id="PF00462"/>
    </source>
</evidence>
<dbReference type="InterPro" id="IPR017937">
    <property type="entry name" value="Thioredoxin_CS"/>
</dbReference>
<dbReference type="PROSITE" id="PS00194">
    <property type="entry name" value="THIOREDOXIN_1"/>
    <property type="match status" value="1"/>
</dbReference>
<dbReference type="CDD" id="cd02976">
    <property type="entry name" value="NrdH"/>
    <property type="match status" value="1"/>
</dbReference>
<protein>
    <submittedName>
        <fullName evidence="3">Glutaredoxin family protein</fullName>
    </submittedName>
</protein>
<dbReference type="SUPFAM" id="SSF52833">
    <property type="entry name" value="Thioredoxin-like"/>
    <property type="match status" value="1"/>
</dbReference>
<gene>
    <name evidence="3" type="ORF">ELE36_14810</name>
</gene>
<reference evidence="3 4" key="1">
    <citation type="submission" date="2019-01" db="EMBL/GenBank/DDBJ databases">
        <title>Pseudolysobacter antarctica gen. nov., sp. nov., isolated from Fildes Peninsula, Antarctica.</title>
        <authorList>
            <person name="Wei Z."/>
            <person name="Peng F."/>
        </authorList>
    </citation>
    <scope>NUCLEOTIDE SEQUENCE [LARGE SCALE GENOMIC DNA]</scope>
    <source>
        <strain evidence="3 4">AQ6-296</strain>
    </source>
</reference>
<dbReference type="Gene3D" id="3.40.30.10">
    <property type="entry name" value="Glutaredoxin"/>
    <property type="match status" value="1"/>
</dbReference>
<sequence length="117" mass="12887">MHGKLLALFIALISGVMLWQHKIEAKRDDPRRDTGSNGIVLLSAEWCGYCKALRASLVAHEVPFRELDVETSSEGQRAYSSLRAHGIPVTVIGQDVVYGYDPTHIDGLLKPLGFAIQ</sequence>
<dbReference type="OrthoDB" id="8991911at2"/>